<dbReference type="NCBIfam" id="TIGR00180">
    <property type="entry name" value="parB_part"/>
    <property type="match status" value="1"/>
</dbReference>
<dbReference type="PANTHER" id="PTHR33375">
    <property type="entry name" value="CHROMOSOME-PARTITIONING PROTEIN PARB-RELATED"/>
    <property type="match status" value="1"/>
</dbReference>
<dbReference type="Pfam" id="PF02195">
    <property type="entry name" value="ParB_N"/>
    <property type="match status" value="1"/>
</dbReference>
<dbReference type="InterPro" id="IPR036086">
    <property type="entry name" value="ParB/Sulfiredoxin_sf"/>
</dbReference>
<gene>
    <name evidence="5" type="ordered locus">Krad_1762</name>
</gene>
<dbReference type="SMART" id="SM00470">
    <property type="entry name" value="ParB"/>
    <property type="match status" value="1"/>
</dbReference>
<evidence type="ECO:0000256" key="2">
    <source>
        <dbReference type="ARBA" id="ARBA00022829"/>
    </source>
</evidence>
<dbReference type="RefSeq" id="WP_011981613.1">
    <property type="nucleotide sequence ID" value="NC_009664.2"/>
</dbReference>
<sequence>MSVAPRQELLTVPIEDVEPDPHNLREDVGDITELAQSIAETGLLQPVVVRRVHEVDERGDWSHDRYVVVAGHRRLAALQHLGRGHIQILVRDEMAPDEVLAAMLVENGQRTDLDPIEEARAMRKLADIHGLSHRDLAARIGKHQTAVSARLALLNLTKGEQESIRTGQMLIRDGVKRGRERGTRKLPGPRTDGGAWWFIATHPLAEAARKHCRRAGHGTGRLLGATACGQCWEAAIRADAAAQPAADRPIPAAPKPSPQQAAWSAKPTPVSTPAAVVHQLSIPTRRFFDQVEQLADTGCSVAEIVRAVDTPPYRIRVTYARHGRALPPVLQENP</sequence>
<dbReference type="EMBL" id="CP000750">
    <property type="protein sequence ID" value="ABS03248.1"/>
    <property type="molecule type" value="Genomic_DNA"/>
</dbReference>
<protein>
    <submittedName>
        <fullName evidence="5">ParB-like partition protein</fullName>
    </submittedName>
</protein>
<comment type="similarity">
    <text evidence="1">Belongs to the ParB family.</text>
</comment>
<organism evidence="5 6">
    <name type="scientific">Kineococcus radiotolerans (strain ATCC BAA-149 / DSM 14245 / SRS30216)</name>
    <dbReference type="NCBI Taxonomy" id="266940"/>
    <lineage>
        <taxon>Bacteria</taxon>
        <taxon>Bacillati</taxon>
        <taxon>Actinomycetota</taxon>
        <taxon>Actinomycetes</taxon>
        <taxon>Kineosporiales</taxon>
        <taxon>Kineosporiaceae</taxon>
        <taxon>Kineococcus</taxon>
    </lineage>
</organism>
<dbReference type="InterPro" id="IPR004437">
    <property type="entry name" value="ParB/RepB/Spo0J"/>
</dbReference>
<evidence type="ECO:0000256" key="1">
    <source>
        <dbReference type="ARBA" id="ARBA00006295"/>
    </source>
</evidence>
<dbReference type="Proteomes" id="UP000001116">
    <property type="component" value="Chromosome"/>
</dbReference>
<dbReference type="GO" id="GO:0003677">
    <property type="term" value="F:DNA binding"/>
    <property type="evidence" value="ECO:0007669"/>
    <property type="project" value="InterPro"/>
</dbReference>
<feature type="domain" description="ParB-like N-terminal" evidence="4">
    <location>
        <begin position="10"/>
        <end position="108"/>
    </location>
</feature>
<keyword evidence="2" id="KW-0159">Chromosome partition</keyword>
<name>A6W8V9_KINRD</name>
<dbReference type="InterPro" id="IPR041468">
    <property type="entry name" value="HTH_ParB/Spo0J"/>
</dbReference>
<dbReference type="InterPro" id="IPR003115">
    <property type="entry name" value="ParB_N"/>
</dbReference>
<keyword evidence="6" id="KW-1185">Reference proteome</keyword>
<accession>A6W8V9</accession>
<dbReference type="HOGENOM" id="CLU_831012_0_0_11"/>
<dbReference type="eggNOG" id="COG1475">
    <property type="taxonomic scope" value="Bacteria"/>
</dbReference>
<dbReference type="GO" id="GO:0007059">
    <property type="term" value="P:chromosome segregation"/>
    <property type="evidence" value="ECO:0007669"/>
    <property type="project" value="UniProtKB-KW"/>
</dbReference>
<dbReference type="GO" id="GO:0005694">
    <property type="term" value="C:chromosome"/>
    <property type="evidence" value="ECO:0007669"/>
    <property type="project" value="TreeGrafter"/>
</dbReference>
<dbReference type="OrthoDB" id="3176965at2"/>
<feature type="region of interest" description="Disordered" evidence="3">
    <location>
        <begin position="243"/>
        <end position="267"/>
    </location>
</feature>
<dbReference type="PANTHER" id="PTHR33375:SF1">
    <property type="entry name" value="CHROMOSOME-PARTITIONING PROTEIN PARB-RELATED"/>
    <property type="match status" value="1"/>
</dbReference>
<evidence type="ECO:0000313" key="6">
    <source>
        <dbReference type="Proteomes" id="UP000001116"/>
    </source>
</evidence>
<dbReference type="KEGG" id="kra:Krad_1762"/>
<dbReference type="GO" id="GO:0045881">
    <property type="term" value="P:positive regulation of sporulation resulting in formation of a cellular spore"/>
    <property type="evidence" value="ECO:0007669"/>
    <property type="project" value="TreeGrafter"/>
</dbReference>
<dbReference type="Gene3D" id="3.90.1530.30">
    <property type="match status" value="1"/>
</dbReference>
<dbReference type="SUPFAM" id="SSF110849">
    <property type="entry name" value="ParB/Sulfiredoxin"/>
    <property type="match status" value="1"/>
</dbReference>
<dbReference type="Pfam" id="PF17762">
    <property type="entry name" value="HTH_ParB"/>
    <property type="match status" value="1"/>
</dbReference>
<evidence type="ECO:0000256" key="3">
    <source>
        <dbReference type="SAM" id="MobiDB-lite"/>
    </source>
</evidence>
<proteinExistence type="inferred from homology"/>
<dbReference type="Gene3D" id="1.10.10.2830">
    <property type="match status" value="1"/>
</dbReference>
<evidence type="ECO:0000313" key="5">
    <source>
        <dbReference type="EMBL" id="ABS03248.1"/>
    </source>
</evidence>
<reference evidence="6" key="1">
    <citation type="journal article" date="2008" name="PLoS ONE">
        <title>Survival in nuclear waste, extreme resistance, and potential applications gleaned from the genome sequence of Kineococcus radiotolerans SRS30216.</title>
        <authorList>
            <person name="Bagwell C.E."/>
            <person name="Bhat S."/>
            <person name="Hawkins G.M."/>
            <person name="Smith B.W."/>
            <person name="Biswas T."/>
            <person name="Hoover T.R."/>
            <person name="Saunders E."/>
            <person name="Han C.S."/>
            <person name="Tsodikov O.V."/>
            <person name="Shimkets L.J."/>
        </authorList>
    </citation>
    <scope>NUCLEOTIDE SEQUENCE [LARGE SCALE GENOMIC DNA]</scope>
    <source>
        <strain evidence="6">ATCC BAA-149 / DSM 14245 / SRS30216</strain>
    </source>
</reference>
<evidence type="ECO:0000259" key="4">
    <source>
        <dbReference type="SMART" id="SM00470"/>
    </source>
</evidence>
<dbReference type="AlphaFoldDB" id="A6W8V9"/>
<dbReference type="InterPro" id="IPR050336">
    <property type="entry name" value="Chromosome_partition/occlusion"/>
</dbReference>
<dbReference type="STRING" id="266940.Krad_1762"/>